<proteinExistence type="inferred from homology"/>
<reference evidence="11" key="1">
    <citation type="submission" date="2024-07" db="EMBL/GenBank/DDBJ databases">
        <title>Two chromosome-level genome assemblies of Korean endemic species Abeliophyllum distichum and Forsythia ovata (Oleaceae).</title>
        <authorList>
            <person name="Jang H."/>
        </authorList>
    </citation>
    <scope>NUCLEOTIDE SEQUENCE [LARGE SCALE GENOMIC DNA]</scope>
</reference>
<keyword evidence="11" id="KW-1185">Reference proteome</keyword>
<evidence type="ECO:0000313" key="11">
    <source>
        <dbReference type="Proteomes" id="UP001604277"/>
    </source>
</evidence>
<dbReference type="Pfam" id="PF18052">
    <property type="entry name" value="Rx_N"/>
    <property type="match status" value="1"/>
</dbReference>
<dbReference type="InterPro" id="IPR002182">
    <property type="entry name" value="NB-ARC"/>
</dbReference>
<dbReference type="Proteomes" id="UP001604277">
    <property type="component" value="Unassembled WGS sequence"/>
</dbReference>
<keyword evidence="6" id="KW-0067">ATP-binding</keyword>
<dbReference type="AlphaFoldDB" id="A0ABD1TNC9"/>
<evidence type="ECO:0000259" key="8">
    <source>
        <dbReference type="Pfam" id="PF00931"/>
    </source>
</evidence>
<comment type="caution">
    <text evidence="10">The sequence shown here is derived from an EMBL/GenBank/DDBJ whole genome shotgun (WGS) entry which is preliminary data.</text>
</comment>
<dbReference type="InterPro" id="IPR027417">
    <property type="entry name" value="P-loop_NTPase"/>
</dbReference>
<keyword evidence="4" id="KW-0547">Nucleotide-binding</keyword>
<dbReference type="GO" id="GO:0006952">
    <property type="term" value="P:defense response"/>
    <property type="evidence" value="ECO:0007669"/>
    <property type="project" value="UniProtKB-KW"/>
</dbReference>
<keyword evidence="3" id="KW-0677">Repeat</keyword>
<gene>
    <name evidence="10" type="ORF">Fot_28214</name>
</gene>
<dbReference type="InterPro" id="IPR038005">
    <property type="entry name" value="RX-like_CC"/>
</dbReference>
<evidence type="ECO:0000256" key="6">
    <source>
        <dbReference type="ARBA" id="ARBA00022840"/>
    </source>
</evidence>
<evidence type="ECO:0000256" key="3">
    <source>
        <dbReference type="ARBA" id="ARBA00022737"/>
    </source>
</evidence>
<keyword evidence="5" id="KW-0611">Plant defense</keyword>
<dbReference type="InterPro" id="IPR041118">
    <property type="entry name" value="Rx_N"/>
</dbReference>
<evidence type="ECO:0000256" key="4">
    <source>
        <dbReference type="ARBA" id="ARBA00022741"/>
    </source>
</evidence>
<feature type="domain" description="NB-ARC" evidence="8">
    <location>
        <begin position="174"/>
        <end position="249"/>
    </location>
</feature>
<evidence type="ECO:0000256" key="5">
    <source>
        <dbReference type="ARBA" id="ARBA00022821"/>
    </source>
</evidence>
<evidence type="ECO:0000313" key="10">
    <source>
        <dbReference type="EMBL" id="KAL2514243.1"/>
    </source>
</evidence>
<evidence type="ECO:0000256" key="2">
    <source>
        <dbReference type="ARBA" id="ARBA00022614"/>
    </source>
</evidence>
<organism evidence="10 11">
    <name type="scientific">Forsythia ovata</name>
    <dbReference type="NCBI Taxonomy" id="205694"/>
    <lineage>
        <taxon>Eukaryota</taxon>
        <taxon>Viridiplantae</taxon>
        <taxon>Streptophyta</taxon>
        <taxon>Embryophyta</taxon>
        <taxon>Tracheophyta</taxon>
        <taxon>Spermatophyta</taxon>
        <taxon>Magnoliopsida</taxon>
        <taxon>eudicotyledons</taxon>
        <taxon>Gunneridae</taxon>
        <taxon>Pentapetalae</taxon>
        <taxon>asterids</taxon>
        <taxon>lamiids</taxon>
        <taxon>Lamiales</taxon>
        <taxon>Oleaceae</taxon>
        <taxon>Forsythieae</taxon>
        <taxon>Forsythia</taxon>
    </lineage>
</organism>
<feature type="domain" description="Disease resistance N-terminal" evidence="9">
    <location>
        <begin position="5"/>
        <end position="88"/>
    </location>
</feature>
<dbReference type="GO" id="GO:0005524">
    <property type="term" value="F:ATP binding"/>
    <property type="evidence" value="ECO:0007669"/>
    <property type="project" value="UniProtKB-KW"/>
</dbReference>
<comment type="similarity">
    <text evidence="1">Belongs to the disease resistance NB-LRR family.</text>
</comment>
<dbReference type="PANTHER" id="PTHR19338:SF32">
    <property type="entry name" value="OS06G0287500 PROTEIN"/>
    <property type="match status" value="1"/>
</dbReference>
<evidence type="ECO:0000256" key="1">
    <source>
        <dbReference type="ARBA" id="ARBA00008894"/>
    </source>
</evidence>
<keyword evidence="7" id="KW-0175">Coiled coil</keyword>
<dbReference type="Gene3D" id="1.20.5.4130">
    <property type="match status" value="1"/>
</dbReference>
<protein>
    <submittedName>
        <fullName evidence="10">Disease resistance protein</fullName>
    </submittedName>
</protein>
<dbReference type="Gene3D" id="3.40.50.300">
    <property type="entry name" value="P-loop containing nucleotide triphosphate hydrolases"/>
    <property type="match status" value="1"/>
</dbReference>
<feature type="coiled-coil region" evidence="7">
    <location>
        <begin position="10"/>
        <end position="37"/>
    </location>
</feature>
<name>A0ABD1TNC9_9LAMI</name>
<keyword evidence="2" id="KW-0433">Leucine-rich repeat</keyword>
<dbReference type="SUPFAM" id="SSF52540">
    <property type="entry name" value="P-loop containing nucleoside triphosphate hydrolases"/>
    <property type="match status" value="1"/>
</dbReference>
<dbReference type="PANTHER" id="PTHR19338">
    <property type="entry name" value="TRANSLOCASE OF INNER MITOCHONDRIAL MEMBRANE 13 HOMOLOG"/>
    <property type="match status" value="1"/>
</dbReference>
<dbReference type="Pfam" id="PF00931">
    <property type="entry name" value="NB-ARC"/>
    <property type="match status" value="1"/>
</dbReference>
<dbReference type="EMBL" id="JBFOLJ010000008">
    <property type="protein sequence ID" value="KAL2514243.1"/>
    <property type="molecule type" value="Genomic_DNA"/>
</dbReference>
<accession>A0ABD1TNC9</accession>
<sequence>MAADAVTFVLDKLTTLLEEKLNMVNEVKQEVEYIRDELERMIAFLRVADAAEDDDPELKVWIKQVRDVAYETEDIIDDFVIQIHRKNNCRWGGFCDYLGVLVCSVRNLKTRYETASEIQSIKSRITEIAEGHRRYRYKFNVPGEGSASGLGSIHGIDSRVDALLLEESELVGTEKPTRQIIPWLVEGDARLKVVSVVGMGGLGKTTLVKKVYDDSVVKKHFQNHAWITVSQSFEVEELLKDMIQQLFHQMKISPPKNLSTMNGSMPHLEKLIVQRCNFLEVVPEGIECLANMKVLEFFDMPVEFILPLSLGNLGKEYWKIAHIPEVYHTYWRNDCWEVHPLDKKETTEKSGQTAIVRTQEQRNWL</sequence>
<evidence type="ECO:0000256" key="7">
    <source>
        <dbReference type="SAM" id="Coils"/>
    </source>
</evidence>
<dbReference type="CDD" id="cd14798">
    <property type="entry name" value="RX-CC_like"/>
    <property type="match status" value="1"/>
</dbReference>
<evidence type="ECO:0000259" key="9">
    <source>
        <dbReference type="Pfam" id="PF18052"/>
    </source>
</evidence>